<name>A0ABW4KTA4_9BURK</name>
<dbReference type="Gene3D" id="3.30.70.1440">
    <property type="entry name" value="Multidrug efflux transporter AcrB pore domain"/>
    <property type="match status" value="1"/>
</dbReference>
<protein>
    <submittedName>
        <fullName evidence="3">Efflux RND transporter permease subunit</fullName>
    </submittedName>
</protein>
<dbReference type="Pfam" id="PF00873">
    <property type="entry name" value="ACR_tran"/>
    <property type="match status" value="2"/>
</dbReference>
<dbReference type="Gene3D" id="1.20.1640.10">
    <property type="entry name" value="Multidrug efflux transporter AcrB transmembrane domain"/>
    <property type="match status" value="3"/>
</dbReference>
<comment type="caution">
    <text evidence="3">The sequence shown here is derived from an EMBL/GenBank/DDBJ whole genome shotgun (WGS) entry which is preliminary data.</text>
</comment>
<evidence type="ECO:0000313" key="4">
    <source>
        <dbReference type="Proteomes" id="UP001597304"/>
    </source>
</evidence>
<sequence length="1100" mass="115698">MNVSRLFIQRPVATGLFMLAIVLAGLVGLRFLPLAALPQVDYPTIQVQTLYPGGSPDVMSRTVTAPLERQFGQMSGLERMSSTSAAGVSMVTLQFALTESMDAAEQQVQAAINGASTLLPADLPAPPVYAKVNPADAPILTLAIRSASLPLTEVQNMVNTRLALKISQISGVGLVTLAGGQRPAVRVQGNVEALAALGLGLDSISSAISSGNASGAKGSFDGPKRAYTINSNDQLMTAEQYRELIVAYKNGAPIRLKDVAQVVDGSENDRLGAWTGIKNESGSRTADAGQQANGPQEASAPAGGSAAGAAAERGGALSPAIILNVQRQPGANVIATVDAIKKQLPALQQSLPGSVSVEVLTDRTLGIRSSVEHVQMELILAVVMVVLVIFFFLHSLRATLIASIAVPISLIGSVAVMYLLGYSLNNLSLMALTIATGFVVDDAIVMIENISRHREMGKPPFQAALEGAGEIGFTIISLTVSLIAVLIPLLFMQEVIGRLFREFAVTLAITILISAVVSLTLVPMMSARWLEPLDHAAQRGMGRWVQGKLDWVVGKYDRGLHWVLAHQPLTLLVAVATLLITALLYWGMPKSLFPTQSTGQLQGRVQADATVSYDRMAGLQHRVAQLVLADPAVQSLSSVVGVDAANNTMLNNGRLTINLAPRGLFGDSEAAIMQRLRDQVAQQVSGATLYLQPTQDLTVDSASGPTEFRFDLEGVNTAQVNEWAQKLVQRLQSVPEVRHATTDAGASGLAAMVHIDRDTASRLGVTASALDNTLYNAFGQRIVSTIFTETNQYRVILEAARSDVGSLGALRDLPVKTTGGGTTPLSSFATVVEEPAPLQVTRVGQYPAATVGFDLAPGVSLGTAVKAVQAAAQAEGLPAAIQLHMTGAAGAYESSLSNQLWLILAAVVCVYIVLGVLYESYVHPLTILSTLPSAGVGALLALWITGHPLDVVGIIGLVLLIGIVKKNAIMMIDFAIEAERGQGKSPQEAIHQAALLRFRPILMTTLAALAAALPMMLSVGDGAELRRPLGLAIFGGLVLSQLLTLFTTPVVYLWFDRLGQRFGRKNAIETEASRADGSSAGGQFGSNSADAANGAPEGQA</sequence>
<proteinExistence type="predicted"/>
<keyword evidence="2" id="KW-1133">Transmembrane helix</keyword>
<evidence type="ECO:0000256" key="1">
    <source>
        <dbReference type="SAM" id="MobiDB-lite"/>
    </source>
</evidence>
<feature type="region of interest" description="Disordered" evidence="1">
    <location>
        <begin position="1071"/>
        <end position="1100"/>
    </location>
</feature>
<keyword evidence="4" id="KW-1185">Reference proteome</keyword>
<keyword evidence="2" id="KW-0812">Transmembrane</keyword>
<dbReference type="PANTHER" id="PTHR32063">
    <property type="match status" value="1"/>
</dbReference>
<dbReference type="PANTHER" id="PTHR32063:SF21">
    <property type="entry name" value="MULTIDRUG RESISTANCE PROTEIN MDTB"/>
    <property type="match status" value="1"/>
</dbReference>
<dbReference type="SUPFAM" id="SSF82693">
    <property type="entry name" value="Multidrug efflux transporter AcrB pore domain, PN1, PN2, PC1 and PC2 subdomains"/>
    <property type="match status" value="3"/>
</dbReference>
<feature type="transmembrane region" description="Helical" evidence="2">
    <location>
        <begin position="1029"/>
        <end position="1055"/>
    </location>
</feature>
<dbReference type="Gene3D" id="3.30.2090.10">
    <property type="entry name" value="Multidrug efflux transporter AcrB TolC docking domain, DN and DC subdomains"/>
    <property type="match status" value="2"/>
</dbReference>
<dbReference type="PRINTS" id="PR00702">
    <property type="entry name" value="ACRIFLAVINRP"/>
</dbReference>
<dbReference type="SUPFAM" id="SSF82714">
    <property type="entry name" value="Multidrug efflux transporter AcrB TolC docking domain, DN and DC subdomains"/>
    <property type="match status" value="2"/>
</dbReference>
<dbReference type="EMBL" id="JBHUEJ010000019">
    <property type="protein sequence ID" value="MFD1711082.1"/>
    <property type="molecule type" value="Genomic_DNA"/>
</dbReference>
<feature type="transmembrane region" description="Helical" evidence="2">
    <location>
        <begin position="569"/>
        <end position="588"/>
    </location>
</feature>
<dbReference type="InterPro" id="IPR027463">
    <property type="entry name" value="AcrB_DN_DC_subdom"/>
</dbReference>
<dbReference type="Gene3D" id="3.30.70.1430">
    <property type="entry name" value="Multidrug efflux transporter AcrB pore domain"/>
    <property type="match status" value="2"/>
</dbReference>
<gene>
    <name evidence="3" type="ORF">ACFSF0_10720</name>
</gene>
<accession>A0ABW4KTA4</accession>
<reference evidence="4" key="1">
    <citation type="journal article" date="2019" name="Int. J. Syst. Evol. Microbiol.">
        <title>The Global Catalogue of Microorganisms (GCM) 10K type strain sequencing project: providing services to taxonomists for standard genome sequencing and annotation.</title>
        <authorList>
            <consortium name="The Broad Institute Genomics Platform"/>
            <consortium name="The Broad Institute Genome Sequencing Center for Infectious Disease"/>
            <person name="Wu L."/>
            <person name="Ma J."/>
        </authorList>
    </citation>
    <scope>NUCLEOTIDE SEQUENCE [LARGE SCALE GENOMIC DNA]</scope>
    <source>
        <strain evidence="4">LMG 29247</strain>
    </source>
</reference>
<feature type="transmembrane region" description="Helical" evidence="2">
    <location>
        <begin position="468"/>
        <end position="491"/>
    </location>
</feature>
<dbReference type="InterPro" id="IPR001036">
    <property type="entry name" value="Acrflvin-R"/>
</dbReference>
<feature type="compositionally biased region" description="Low complexity" evidence="1">
    <location>
        <begin position="294"/>
        <end position="307"/>
    </location>
</feature>
<feature type="transmembrane region" description="Helical" evidence="2">
    <location>
        <begin position="503"/>
        <end position="522"/>
    </location>
</feature>
<feature type="transmembrane region" description="Helical" evidence="2">
    <location>
        <begin position="400"/>
        <end position="421"/>
    </location>
</feature>
<keyword evidence="2" id="KW-0472">Membrane</keyword>
<feature type="region of interest" description="Disordered" evidence="1">
    <location>
        <begin position="273"/>
        <end position="307"/>
    </location>
</feature>
<feature type="transmembrane region" description="Helical" evidence="2">
    <location>
        <begin position="374"/>
        <end position="393"/>
    </location>
</feature>
<feature type="transmembrane region" description="Helical" evidence="2">
    <location>
        <begin position="996"/>
        <end position="1017"/>
    </location>
</feature>
<dbReference type="RefSeq" id="WP_147911425.1">
    <property type="nucleotide sequence ID" value="NZ_JBHUEJ010000019.1"/>
</dbReference>
<dbReference type="Proteomes" id="UP001597304">
    <property type="component" value="Unassembled WGS sequence"/>
</dbReference>
<feature type="transmembrane region" description="Helical" evidence="2">
    <location>
        <begin position="900"/>
        <end position="918"/>
    </location>
</feature>
<dbReference type="Gene3D" id="3.30.70.1320">
    <property type="entry name" value="Multidrug efflux transporter AcrB pore domain like"/>
    <property type="match status" value="2"/>
</dbReference>
<feature type="transmembrane region" description="Helical" evidence="2">
    <location>
        <begin position="12"/>
        <end position="32"/>
    </location>
</feature>
<evidence type="ECO:0000256" key="2">
    <source>
        <dbReference type="SAM" id="Phobius"/>
    </source>
</evidence>
<organism evidence="3 4">
    <name type="scientific">Ottowia flava</name>
    <dbReference type="NCBI Taxonomy" id="2675430"/>
    <lineage>
        <taxon>Bacteria</taxon>
        <taxon>Pseudomonadati</taxon>
        <taxon>Pseudomonadota</taxon>
        <taxon>Betaproteobacteria</taxon>
        <taxon>Burkholderiales</taxon>
        <taxon>Comamonadaceae</taxon>
        <taxon>Ottowia</taxon>
    </lineage>
</organism>
<dbReference type="SUPFAM" id="SSF82866">
    <property type="entry name" value="Multidrug efflux transporter AcrB transmembrane domain"/>
    <property type="match status" value="2"/>
</dbReference>
<feature type="compositionally biased region" description="Polar residues" evidence="1">
    <location>
        <begin position="278"/>
        <end position="293"/>
    </location>
</feature>
<feature type="transmembrane region" description="Helical" evidence="2">
    <location>
        <begin position="951"/>
        <end position="976"/>
    </location>
</feature>
<evidence type="ECO:0000313" key="3">
    <source>
        <dbReference type="EMBL" id="MFD1711082.1"/>
    </source>
</evidence>